<dbReference type="GO" id="GO:0009055">
    <property type="term" value="F:electron transfer activity"/>
    <property type="evidence" value="ECO:0007669"/>
    <property type="project" value="InterPro"/>
</dbReference>
<keyword evidence="6 7" id="KW-0408">Iron</keyword>
<evidence type="ECO:0000256" key="6">
    <source>
        <dbReference type="ARBA" id="ARBA00023004"/>
    </source>
</evidence>
<evidence type="ECO:0000256" key="2">
    <source>
        <dbReference type="ARBA" id="ARBA00022617"/>
    </source>
</evidence>
<dbReference type="GO" id="GO:0030313">
    <property type="term" value="C:cell envelope"/>
    <property type="evidence" value="ECO:0007669"/>
    <property type="project" value="UniProtKB-SubCell"/>
</dbReference>
<dbReference type="InterPro" id="IPR004852">
    <property type="entry name" value="Di-haem_cyt_c_peroxidsae"/>
</dbReference>
<evidence type="ECO:0000256" key="4">
    <source>
        <dbReference type="ARBA" id="ARBA00022729"/>
    </source>
</evidence>
<dbReference type="InterPro" id="IPR051395">
    <property type="entry name" value="Cytochrome_c_Peroxidase/MauG"/>
</dbReference>
<sequence>MFRKNLVIILTAVIISLIILNLFLDTKEFNEEVPSYINKDNTNFGYKISAEEIALGRVLFYDKQLSINNSISCSSCHKQEFAFSDTSNLSLGQNGGETGRHSMRLINTRFSMEEKFFWDERAATLEDQTSKPIQDHIEMGFSGIDGNPNIDSLIEKLEKIDYYQKLFTMAFGESEITEKKMQKALAQFVRSIQSFDSKYDVGRAAVNNNRKDFPNFSDSENRGKQLFMSNPIQNGAGCNRCHRAPEFAIGPNTLNNGVIGVPGDSTATDINITRAPTLRDLVNPQGGINGPFMHDASITSLSEVVNHYNKVPNNPGLDNRLRNAGGNLQLSASEKVDLVNFLLTLTGKKVYTSEKYANPFDPDNRFNLSELLSESVPESSPLD</sequence>
<keyword evidence="8" id="KW-0472">Membrane</keyword>
<dbReference type="GO" id="GO:0046872">
    <property type="term" value="F:metal ion binding"/>
    <property type="evidence" value="ECO:0007669"/>
    <property type="project" value="UniProtKB-KW"/>
</dbReference>
<evidence type="ECO:0000313" key="10">
    <source>
        <dbReference type="EMBL" id="AEL25937.1"/>
    </source>
</evidence>
<keyword evidence="5" id="KW-0560">Oxidoreductase</keyword>
<comment type="subcellular location">
    <subcellularLocation>
        <location evidence="1">Cell envelope</location>
    </subcellularLocation>
</comment>
<dbReference type="GO" id="GO:0004130">
    <property type="term" value="F:cytochrome-c peroxidase activity"/>
    <property type="evidence" value="ECO:0007669"/>
    <property type="project" value="TreeGrafter"/>
</dbReference>
<feature type="domain" description="Cytochrome c" evidence="9">
    <location>
        <begin position="218"/>
        <end position="346"/>
    </location>
</feature>
<dbReference type="Gene3D" id="1.10.760.10">
    <property type="entry name" value="Cytochrome c-like domain"/>
    <property type="match status" value="2"/>
</dbReference>
<dbReference type="STRING" id="880070.Cycma_2192"/>
<dbReference type="HOGENOM" id="CLU_034652_3_3_10"/>
<evidence type="ECO:0000256" key="7">
    <source>
        <dbReference type="PROSITE-ProRule" id="PRU00433"/>
    </source>
</evidence>
<accession>G0J3W3</accession>
<evidence type="ECO:0000256" key="3">
    <source>
        <dbReference type="ARBA" id="ARBA00022723"/>
    </source>
</evidence>
<keyword evidence="11" id="KW-1185">Reference proteome</keyword>
<dbReference type="GO" id="GO:0020037">
    <property type="term" value="F:heme binding"/>
    <property type="evidence" value="ECO:0007669"/>
    <property type="project" value="InterPro"/>
</dbReference>
<gene>
    <name evidence="10" type="ordered locus">Cycma_2192</name>
</gene>
<dbReference type="InterPro" id="IPR009056">
    <property type="entry name" value="Cyt_c-like_dom"/>
</dbReference>
<feature type="transmembrane region" description="Helical" evidence="8">
    <location>
        <begin position="6"/>
        <end position="24"/>
    </location>
</feature>
<keyword evidence="2 7" id="KW-0349">Heme</keyword>
<keyword evidence="10" id="KW-0575">Peroxidase</keyword>
<dbReference type="PANTHER" id="PTHR30600">
    <property type="entry name" value="CYTOCHROME C PEROXIDASE-RELATED"/>
    <property type="match status" value="1"/>
</dbReference>
<dbReference type="PROSITE" id="PS51007">
    <property type="entry name" value="CYTC"/>
    <property type="match status" value="2"/>
</dbReference>
<proteinExistence type="predicted"/>
<name>G0J3W3_CYCMS</name>
<keyword evidence="4" id="KW-0732">Signal</keyword>
<protein>
    <submittedName>
        <fullName evidence="10">Di-heme cytochrome c peroxidase</fullName>
    </submittedName>
</protein>
<keyword evidence="8" id="KW-1133">Transmembrane helix</keyword>
<evidence type="ECO:0000256" key="5">
    <source>
        <dbReference type="ARBA" id="ARBA00023002"/>
    </source>
</evidence>
<keyword evidence="8" id="KW-0812">Transmembrane</keyword>
<dbReference type="eggNOG" id="COG1858">
    <property type="taxonomic scope" value="Bacteria"/>
</dbReference>
<evidence type="ECO:0000313" key="11">
    <source>
        <dbReference type="Proteomes" id="UP000001635"/>
    </source>
</evidence>
<organism evidence="10 11">
    <name type="scientific">Cyclobacterium marinum (strain ATCC 25205 / DSM 745 / LMG 13164 / NCIMB 1802)</name>
    <name type="common">Flectobacillus marinus</name>
    <dbReference type="NCBI Taxonomy" id="880070"/>
    <lineage>
        <taxon>Bacteria</taxon>
        <taxon>Pseudomonadati</taxon>
        <taxon>Bacteroidota</taxon>
        <taxon>Cytophagia</taxon>
        <taxon>Cytophagales</taxon>
        <taxon>Cyclobacteriaceae</taxon>
        <taxon>Cyclobacterium</taxon>
    </lineage>
</organism>
<evidence type="ECO:0000256" key="8">
    <source>
        <dbReference type="SAM" id="Phobius"/>
    </source>
</evidence>
<keyword evidence="3 7" id="KW-0479">Metal-binding</keyword>
<dbReference type="PANTHER" id="PTHR30600:SF10">
    <property type="entry name" value="BLL6722 PROTEIN"/>
    <property type="match status" value="1"/>
</dbReference>
<dbReference type="Proteomes" id="UP000001635">
    <property type="component" value="Chromosome"/>
</dbReference>
<dbReference type="AlphaFoldDB" id="G0J3W3"/>
<dbReference type="SUPFAM" id="SSF46626">
    <property type="entry name" value="Cytochrome c"/>
    <property type="match status" value="2"/>
</dbReference>
<dbReference type="InterPro" id="IPR036909">
    <property type="entry name" value="Cyt_c-like_dom_sf"/>
</dbReference>
<feature type="domain" description="Cytochrome c" evidence="9">
    <location>
        <begin position="51"/>
        <end position="161"/>
    </location>
</feature>
<reference evidence="11" key="1">
    <citation type="submission" date="2011-07" db="EMBL/GenBank/DDBJ databases">
        <title>The complete genome of Cyclobacterium marinum DSM 745.</title>
        <authorList>
            <person name="Lucas S."/>
            <person name="Han J."/>
            <person name="Lapidus A."/>
            <person name="Bruce D."/>
            <person name="Goodwin L."/>
            <person name="Pitluck S."/>
            <person name="Peters L."/>
            <person name="Kyrpides N."/>
            <person name="Mavromatis K."/>
            <person name="Ivanova N."/>
            <person name="Ovchinnikova G."/>
            <person name="Chertkov O."/>
            <person name="Detter J.C."/>
            <person name="Tapia R."/>
            <person name="Han C."/>
            <person name="Land M."/>
            <person name="Hauser L."/>
            <person name="Markowitz V."/>
            <person name="Cheng J.-F."/>
            <person name="Hugenholtz P."/>
            <person name="Woyke T."/>
            <person name="Wu D."/>
            <person name="Tindall B."/>
            <person name="Schuetze A."/>
            <person name="Brambilla E."/>
            <person name="Klenk H.-P."/>
            <person name="Eisen J.A."/>
        </authorList>
    </citation>
    <scope>NUCLEOTIDE SEQUENCE [LARGE SCALE GENOMIC DNA]</scope>
    <source>
        <strain evidence="11">ATCC 25205 / DSM 745 / LMG 13164 / NCIMB 1802</strain>
    </source>
</reference>
<evidence type="ECO:0000256" key="1">
    <source>
        <dbReference type="ARBA" id="ARBA00004196"/>
    </source>
</evidence>
<evidence type="ECO:0000259" key="9">
    <source>
        <dbReference type="PROSITE" id="PS51007"/>
    </source>
</evidence>
<dbReference type="Pfam" id="PF03150">
    <property type="entry name" value="CCP_MauG"/>
    <property type="match status" value="1"/>
</dbReference>
<dbReference type="KEGG" id="cmr:Cycma_2192"/>
<dbReference type="OrthoDB" id="9805202at2"/>
<dbReference type="EMBL" id="CP002955">
    <property type="protein sequence ID" value="AEL25937.1"/>
    <property type="molecule type" value="Genomic_DNA"/>
</dbReference>
<dbReference type="RefSeq" id="WP_014020230.1">
    <property type="nucleotide sequence ID" value="NC_015914.1"/>
</dbReference>